<dbReference type="Pfam" id="PF13966">
    <property type="entry name" value="zf-RVT"/>
    <property type="match status" value="1"/>
</dbReference>
<name>A0AAF0Q8Q9_SOLVR</name>
<dbReference type="Proteomes" id="UP001234989">
    <property type="component" value="Chromosome 3"/>
</dbReference>
<dbReference type="InterPro" id="IPR026960">
    <property type="entry name" value="RVT-Znf"/>
</dbReference>
<dbReference type="EMBL" id="CP133614">
    <property type="protein sequence ID" value="WMV18961.1"/>
    <property type="molecule type" value="Genomic_DNA"/>
</dbReference>
<feature type="domain" description="Reverse transcriptase zinc-binding" evidence="1">
    <location>
        <begin position="24"/>
        <end position="94"/>
    </location>
</feature>
<evidence type="ECO:0000313" key="2">
    <source>
        <dbReference type="EMBL" id="WMV18961.1"/>
    </source>
</evidence>
<gene>
    <name evidence="2" type="ORF">MTR67_012346</name>
</gene>
<dbReference type="AlphaFoldDB" id="A0AAF0Q8Q9"/>
<reference evidence="2" key="1">
    <citation type="submission" date="2023-08" db="EMBL/GenBank/DDBJ databases">
        <title>A de novo genome assembly of Solanum verrucosum Schlechtendal, a Mexican diploid species geographically isolated from the other diploid A-genome species in potato relatives.</title>
        <authorList>
            <person name="Hosaka K."/>
        </authorList>
    </citation>
    <scope>NUCLEOTIDE SEQUENCE</scope>
    <source>
        <tissue evidence="2">Young leaves</tissue>
    </source>
</reference>
<proteinExistence type="predicted"/>
<sequence>MARATNLTEEQDRLIWKGERKGEFTVRSAYRELRLIEEQQAGWPWRMIWRTKIPYKVNYFAWLLAKEEVLTHENLNKRKHNLCSRCYLCEEQEKRRRDRGLSQHAFGGQFGMKGICVWEHFQNILSMLFSLAAKISDPFQIEIEANITTPRVIEAELVLNPGTFAEAYNDRVATEEQVDDNAISIINTKNKENMEIHTGGYLQLKEKEEGNDTLEDILPLNSAEDEGIMDHKNMIPTWVQQNIIKLSKEFGVHFQGCEKVALNLFMKINGKRQVTGEAPGAIVPVTPKEKIPKELKNQEPSSKFISFGTRSSGGCFVNNLNEG</sequence>
<evidence type="ECO:0000259" key="1">
    <source>
        <dbReference type="Pfam" id="PF13966"/>
    </source>
</evidence>
<keyword evidence="3" id="KW-1185">Reference proteome</keyword>
<organism evidence="2 3">
    <name type="scientific">Solanum verrucosum</name>
    <dbReference type="NCBI Taxonomy" id="315347"/>
    <lineage>
        <taxon>Eukaryota</taxon>
        <taxon>Viridiplantae</taxon>
        <taxon>Streptophyta</taxon>
        <taxon>Embryophyta</taxon>
        <taxon>Tracheophyta</taxon>
        <taxon>Spermatophyta</taxon>
        <taxon>Magnoliopsida</taxon>
        <taxon>eudicotyledons</taxon>
        <taxon>Gunneridae</taxon>
        <taxon>Pentapetalae</taxon>
        <taxon>asterids</taxon>
        <taxon>lamiids</taxon>
        <taxon>Solanales</taxon>
        <taxon>Solanaceae</taxon>
        <taxon>Solanoideae</taxon>
        <taxon>Solaneae</taxon>
        <taxon>Solanum</taxon>
    </lineage>
</organism>
<protein>
    <recommendedName>
        <fullName evidence="1">Reverse transcriptase zinc-binding domain-containing protein</fullName>
    </recommendedName>
</protein>
<accession>A0AAF0Q8Q9</accession>
<evidence type="ECO:0000313" key="3">
    <source>
        <dbReference type="Proteomes" id="UP001234989"/>
    </source>
</evidence>